<feature type="compositionally biased region" description="Basic and acidic residues" evidence="17">
    <location>
        <begin position="1297"/>
        <end position="1308"/>
    </location>
</feature>
<dbReference type="CDD" id="cd05402">
    <property type="entry name" value="NT_PAP_TUTase"/>
    <property type="match status" value="1"/>
</dbReference>
<evidence type="ECO:0000256" key="4">
    <source>
        <dbReference type="ARBA" id="ARBA00012388"/>
    </source>
</evidence>
<dbReference type="Pfam" id="PF22600">
    <property type="entry name" value="MTPAP-like_central"/>
    <property type="match status" value="1"/>
</dbReference>
<dbReference type="GO" id="GO:0046872">
    <property type="term" value="F:metal ion binding"/>
    <property type="evidence" value="ECO:0007669"/>
    <property type="project" value="UniProtKB-KW"/>
</dbReference>
<accession>A0A556U5H0</accession>
<dbReference type="OrthoDB" id="9949315at2759"/>
<dbReference type="PROSITE" id="PS50188">
    <property type="entry name" value="B302_SPRY"/>
    <property type="match status" value="1"/>
</dbReference>
<dbReference type="Gene3D" id="3.30.460.10">
    <property type="entry name" value="Beta Polymerase, domain 2"/>
    <property type="match status" value="1"/>
</dbReference>
<dbReference type="InterPro" id="IPR036116">
    <property type="entry name" value="FN3_sf"/>
</dbReference>
<dbReference type="InterPro" id="IPR003877">
    <property type="entry name" value="SPRY_dom"/>
</dbReference>
<dbReference type="GO" id="GO:0010468">
    <property type="term" value="P:regulation of gene expression"/>
    <property type="evidence" value="ECO:0007669"/>
    <property type="project" value="UniProtKB-ARBA"/>
</dbReference>
<dbReference type="SUPFAM" id="SSF81631">
    <property type="entry name" value="PAP/OAS1 substrate-binding domain"/>
    <property type="match status" value="1"/>
</dbReference>
<dbReference type="GO" id="GO:0005524">
    <property type="term" value="F:ATP binding"/>
    <property type="evidence" value="ECO:0007669"/>
    <property type="project" value="UniProtKB-KW"/>
</dbReference>
<dbReference type="EC" id="2.7.7.19" evidence="4"/>
<evidence type="ECO:0000256" key="3">
    <source>
        <dbReference type="ARBA" id="ARBA00004496"/>
    </source>
</evidence>
<evidence type="ECO:0000313" key="20">
    <source>
        <dbReference type="EMBL" id="TSM85992.1"/>
    </source>
</evidence>
<dbReference type="SUPFAM" id="SSF49265">
    <property type="entry name" value="Fibronectin type III"/>
    <property type="match status" value="1"/>
</dbReference>
<dbReference type="GO" id="GO:0006397">
    <property type="term" value="P:mRNA processing"/>
    <property type="evidence" value="ECO:0007669"/>
    <property type="project" value="UniProtKB-KW"/>
</dbReference>
<dbReference type="InterPro" id="IPR002058">
    <property type="entry name" value="PAP_assoc"/>
</dbReference>
<evidence type="ECO:0000256" key="15">
    <source>
        <dbReference type="ARBA" id="ARBA00048830"/>
    </source>
</evidence>
<protein>
    <recommendedName>
        <fullName evidence="4">polynucleotide adenylyltransferase</fullName>
        <ecNumber evidence="4">2.7.7.19</ecNumber>
    </recommendedName>
</protein>
<dbReference type="GO" id="GO:0005737">
    <property type="term" value="C:cytoplasm"/>
    <property type="evidence" value="ECO:0007669"/>
    <property type="project" value="UniProtKB-SubCell"/>
</dbReference>
<evidence type="ECO:0000256" key="9">
    <source>
        <dbReference type="ARBA" id="ARBA00022741"/>
    </source>
</evidence>
<dbReference type="Gene3D" id="2.60.120.920">
    <property type="match status" value="1"/>
</dbReference>
<organism evidence="20 21">
    <name type="scientific">Bagarius yarrelli</name>
    <name type="common">Goonch</name>
    <name type="synonym">Bagrus yarrelli</name>
    <dbReference type="NCBI Taxonomy" id="175774"/>
    <lineage>
        <taxon>Eukaryota</taxon>
        <taxon>Metazoa</taxon>
        <taxon>Chordata</taxon>
        <taxon>Craniata</taxon>
        <taxon>Vertebrata</taxon>
        <taxon>Euteleostomi</taxon>
        <taxon>Actinopterygii</taxon>
        <taxon>Neopterygii</taxon>
        <taxon>Teleostei</taxon>
        <taxon>Ostariophysi</taxon>
        <taxon>Siluriformes</taxon>
        <taxon>Sisoridae</taxon>
        <taxon>Sisorinae</taxon>
        <taxon>Bagarius</taxon>
    </lineage>
</organism>
<feature type="region of interest" description="Disordered" evidence="17">
    <location>
        <begin position="450"/>
        <end position="475"/>
    </location>
</feature>
<gene>
    <name evidence="20" type="ORF">Baya_8200</name>
</gene>
<evidence type="ECO:0000256" key="10">
    <source>
        <dbReference type="ARBA" id="ARBA00022840"/>
    </source>
</evidence>
<dbReference type="GO" id="GO:1990817">
    <property type="term" value="F:poly(A) RNA polymerase activity"/>
    <property type="evidence" value="ECO:0007669"/>
    <property type="project" value="UniProtKB-EC"/>
</dbReference>
<proteinExistence type="inferred from homology"/>
<dbReference type="InterPro" id="IPR043519">
    <property type="entry name" value="NT_sf"/>
</dbReference>
<evidence type="ECO:0000256" key="14">
    <source>
        <dbReference type="ARBA" id="ARBA00038491"/>
    </source>
</evidence>
<dbReference type="InterPro" id="IPR013783">
    <property type="entry name" value="Ig-like_fold"/>
</dbReference>
<evidence type="ECO:0000256" key="8">
    <source>
        <dbReference type="ARBA" id="ARBA00022723"/>
    </source>
</evidence>
<evidence type="ECO:0000256" key="6">
    <source>
        <dbReference type="ARBA" id="ARBA00022664"/>
    </source>
</evidence>
<sequence>MFSRAPVFPYSNGQVNGLFPPLLIPHNISQQRTETNLKITNLHSRPKYQWKAPAEISRSSPNRSRKRKSNGNTEHELKRQRFGSNHPYGHPAQTGSYSPVARSEQGQGFVREVRSPIHTPGISKPQCSMLFLKEESSQNSLPSHIIKDKLSQQILDLFNSCEQQSEDLEKKEFCRAQLQMDIQRIFPCARIFLAGSSLSGFGSRTSDADLCLVVQEGPINQKTDAVYILSIVQKLLYKLSYIERPQLIRAKVPILKFKDRISGVEFDLNVNNTVGIRNTFLLRTYAYIEKRVRPIILAIKKWAGHQRINDASRGTLSSYTLVLMVLHYLQTLPDPVIPCLQKDYPECFSPGMDIHLVPDGPKSIPPFLSKNQSSLGDLLLGFLKYYATVFRWDKQVISVREAKALPRSNCWEWRSNYLYVEEPFDGTNTARAVHEKIKFDAIRAVFTETDEMESKEEGDRIESEIQDDETETGNIDEEEVEELHNSLKEVVHDPAVKPKFQCLMVDPSFSMVTVQSEDSGIVWETASSRCSTPWASEASSPSDSYSLEGSGTQGNIVIIMDENKVRRRKKISSRGKLSSRFLGPAIGEERPAMVEVSVPNIKSEEAGQTVEETPNKDQELFNLISEGFEILNIVVPSKLPTVDEECSIELSDNLSYLEDTPKIKTKYKHESLTPATISKAVDISIDIQEVKADSPTGLSQAFANEPLKKDETDMDYLEKFTLLDQHGLEEEDSEKPGAAQDIQQEESQVLEEEQKVEDTADENSFVIVSEVDIADDHLDEVFYGASSAEPELSSQNEKQTNGSFKTLKECGSTLFGSQETILTPIFLPPGPSKIIDQDLLDEPRAMSFHYSDLYENALGDRKKDEDTSDIESVVSEKSFKRRYSDSDDGEGYLEKFILKDETPPVVVKDVKEDAPPAGDRVIWPQNKFEMTGCLIRVKEEDATQDEDVSVNQMGLSKEDKKDECQPPQSSEDCAGGDGLNTGCMTANSVSETLEGCDNCDMKTGCAIRKIVTSNEIPLIKSLLREDEKQIHVQKLEDMDKRDKLEEKKTDKFEILPTKNDNQKVTDVAAGGLDTVILTEKKTPGKEQQSTTTAQKIGRPNLVRDTSTTSTAEETGAGAQNKISQEKIGESEKCKDETKQSGEKIEISKPEKVNKAVLGGKSKVLENKKTPALEESLKDTAVQSILSKSGKQEQVTDITIVPEISKIKNDLKTMSEQKVFNEVDTSEHKVGEVKVKTMRIKEQTEQNTVFDRKTPESVTTETTKTPVESTNNVSISTFEKKKDGLREPETYSDIPTGYDHRSDTKDAKGDVGCPPPQEIPEREVVNEIADMKEKVELTDVLNDSQDEIKSNLKMILPILSTEKDDFSQVTMPTHVTKKGDSEIKDVAIARIKSETTADALQSVHPVAGNKVNGVPKESDQKVEEKSLSKSKKTLLKDTHKEELWRPLELSSPSPPVEIEDSLMRVSPLENEKYIKDNDNFGLALKKDKGPFSTLRSFSPLEDLSGFGRDLDDADLQKEIYEELDYEMITEQDARPSETEVSVAKEEYQEQSQDESQEPTIEADYEFIEDLDRTEISEDNQFKVKVEIEPMDAFCLVCRCPVLISDSGHENHEVSTLENAFKDIKDQLNNWISVLQERSENIEDLVSELELAYNSVEEQCKNNEKALDEQNEEMMKLVMERYNEMSQTMEEEKKAKLEQLYDQIVSFQEKTDSAKETMEATSKDMEETDDLAFLTILYLYDFISSAWFLLLMNGRFKTALDSVMSLELGPRGLLVFEDYAKGTKGNEKKNRQVIPVPQQPHLLPQEANSATSTSVTVYWTVNQGDIIDCFQVYCMEEPQGAISEEYRITVKESYCNLEELEADKCYKVWVMAVNYTGCSMPSQRLPFRTAPSVPVINPEACTVLWESARIRWSLSQPSAAESFTLESVSGIKGYEHKVLLQPNENFLFYIKSVNSAGASEQSEAALISTRGTRFHLLSETAHVALKVSEDKNSVQYPVETYNTMATLIECPAVRGELLPAVGYHYWETVVVGCKAYRIGVAYQTEPHDSAVGDSSASWCLHCVPTSISCRFELLHDSVESDIFVTDVPTRIGALLDFTRGRLLFFNTQNGQCLGSFQQAFSQPCYPVFTLERPGNLELKMTTEVPEFAKQW</sequence>
<comment type="cofactor">
    <cofactor evidence="2">
        <name>Mg(2+)</name>
        <dbReference type="ChEBI" id="CHEBI:18420"/>
    </cofactor>
</comment>
<feature type="region of interest" description="Disordered" evidence="17">
    <location>
        <begin position="1246"/>
        <end position="1317"/>
    </location>
</feature>
<comment type="caution">
    <text evidence="20">The sequence shown here is derived from an EMBL/GenBank/DDBJ whole genome shotgun (WGS) entry which is preliminary data.</text>
</comment>
<dbReference type="Pfam" id="PF00041">
    <property type="entry name" value="fn3"/>
    <property type="match status" value="1"/>
</dbReference>
<keyword evidence="10" id="KW-0067">ATP-binding</keyword>
<evidence type="ECO:0000256" key="2">
    <source>
        <dbReference type="ARBA" id="ARBA00001946"/>
    </source>
</evidence>
<dbReference type="SMART" id="SM00060">
    <property type="entry name" value="FN3"/>
    <property type="match status" value="2"/>
</dbReference>
<feature type="region of interest" description="Disordered" evidence="17">
    <location>
        <begin position="1529"/>
        <end position="1558"/>
    </location>
</feature>
<dbReference type="InterPro" id="IPR043136">
    <property type="entry name" value="B30.2/SPRY_sf"/>
</dbReference>
<keyword evidence="21" id="KW-1185">Reference proteome</keyword>
<evidence type="ECO:0000313" key="21">
    <source>
        <dbReference type="Proteomes" id="UP000319801"/>
    </source>
</evidence>
<feature type="coiled-coil region" evidence="16">
    <location>
        <begin position="1630"/>
        <end position="1715"/>
    </location>
</feature>
<feature type="compositionally biased region" description="Basic and acidic residues" evidence="17">
    <location>
        <begin position="1123"/>
        <end position="1146"/>
    </location>
</feature>
<evidence type="ECO:0000256" key="5">
    <source>
        <dbReference type="ARBA" id="ARBA00022490"/>
    </source>
</evidence>
<feature type="region of interest" description="Disordered" evidence="17">
    <location>
        <begin position="1406"/>
        <end position="1431"/>
    </location>
</feature>
<evidence type="ECO:0000259" key="19">
    <source>
        <dbReference type="PROSITE" id="PS50853"/>
    </source>
</evidence>
<keyword evidence="7" id="KW-0808">Transferase</keyword>
<feature type="compositionally biased region" description="Basic and acidic residues" evidence="17">
    <location>
        <begin position="1415"/>
        <end position="1426"/>
    </location>
</feature>
<evidence type="ECO:0000256" key="16">
    <source>
        <dbReference type="SAM" id="Coils"/>
    </source>
</evidence>
<keyword evidence="12 16" id="KW-0175">Coiled coil</keyword>
<comment type="similarity">
    <text evidence="14">Belongs to the DNA polymerase type-B-like family. GLD2 subfamily.</text>
</comment>
<dbReference type="InterPro" id="IPR003879">
    <property type="entry name" value="Butyrophylin_SPRY"/>
</dbReference>
<feature type="compositionally biased region" description="Acidic residues" evidence="17">
    <location>
        <begin position="464"/>
        <end position="475"/>
    </location>
</feature>
<feature type="region of interest" description="Disordered" evidence="17">
    <location>
        <begin position="728"/>
        <end position="761"/>
    </location>
</feature>
<dbReference type="CDD" id="cd00063">
    <property type="entry name" value="FN3"/>
    <property type="match status" value="1"/>
</dbReference>
<feature type="compositionally biased region" description="Basic and acidic residues" evidence="17">
    <location>
        <begin position="1277"/>
        <end position="1288"/>
    </location>
</feature>
<feature type="compositionally biased region" description="Low complexity" evidence="17">
    <location>
        <begin position="1105"/>
        <end position="1118"/>
    </location>
</feature>
<dbReference type="SUPFAM" id="SSF49899">
    <property type="entry name" value="Concanavalin A-like lectins/glucanases"/>
    <property type="match status" value="1"/>
</dbReference>
<feature type="domain" description="B30.2/SPRY" evidence="18">
    <location>
        <begin position="1952"/>
        <end position="2145"/>
    </location>
</feature>
<dbReference type="InterPro" id="IPR013320">
    <property type="entry name" value="ConA-like_dom_sf"/>
</dbReference>
<feature type="compositionally biased region" description="Polar residues" evidence="17">
    <location>
        <begin position="1085"/>
        <end position="1094"/>
    </location>
</feature>
<dbReference type="InterPro" id="IPR001870">
    <property type="entry name" value="B30.2/SPRY"/>
</dbReference>
<keyword evidence="11" id="KW-0460">Magnesium</keyword>
<keyword evidence="13" id="KW-0464">Manganese</keyword>
<dbReference type="InterPro" id="IPR054708">
    <property type="entry name" value="MTPAP-like_central"/>
</dbReference>
<evidence type="ECO:0000256" key="17">
    <source>
        <dbReference type="SAM" id="MobiDB-lite"/>
    </source>
</evidence>
<dbReference type="SUPFAM" id="SSF81301">
    <property type="entry name" value="Nucleotidyltransferase"/>
    <property type="match status" value="1"/>
</dbReference>
<evidence type="ECO:0000256" key="13">
    <source>
        <dbReference type="ARBA" id="ARBA00023211"/>
    </source>
</evidence>
<feature type="compositionally biased region" description="Basic and acidic residues" evidence="17">
    <location>
        <begin position="1530"/>
        <end position="1546"/>
    </location>
</feature>
<comment type="catalytic activity">
    <reaction evidence="15">
        <text>RNA(n) + ATP = RNA(n)-3'-adenine ribonucleotide + diphosphate</text>
        <dbReference type="Rhea" id="RHEA:11332"/>
        <dbReference type="Rhea" id="RHEA-COMP:14527"/>
        <dbReference type="Rhea" id="RHEA-COMP:17347"/>
        <dbReference type="ChEBI" id="CHEBI:30616"/>
        <dbReference type="ChEBI" id="CHEBI:33019"/>
        <dbReference type="ChEBI" id="CHEBI:140395"/>
        <dbReference type="ChEBI" id="CHEBI:173115"/>
        <dbReference type="EC" id="2.7.7.19"/>
    </reaction>
</comment>
<dbReference type="Proteomes" id="UP000319801">
    <property type="component" value="Unassembled WGS sequence"/>
</dbReference>
<reference evidence="20 21" key="1">
    <citation type="journal article" date="2019" name="Genome Biol. Evol.">
        <title>Whole-Genome Sequencing of the Giant Devil Catfish, Bagarius yarrelli.</title>
        <authorList>
            <person name="Jiang W."/>
            <person name="Lv Y."/>
            <person name="Cheng L."/>
            <person name="Yang K."/>
            <person name="Chao B."/>
            <person name="Wang X."/>
            <person name="Li Y."/>
            <person name="Pan X."/>
            <person name="You X."/>
            <person name="Zhang Y."/>
            <person name="Yang J."/>
            <person name="Li J."/>
            <person name="Zhang X."/>
            <person name="Liu S."/>
            <person name="Sun C."/>
            <person name="Yang J."/>
            <person name="Shi Q."/>
        </authorList>
    </citation>
    <scope>NUCLEOTIDE SEQUENCE [LARGE SCALE GENOMIC DNA]</scope>
    <source>
        <strain evidence="20">JWS20170419001</strain>
        <tissue evidence="20">Muscle</tissue>
    </source>
</reference>
<evidence type="ECO:0000256" key="11">
    <source>
        <dbReference type="ARBA" id="ARBA00022842"/>
    </source>
</evidence>
<feature type="region of interest" description="Disordered" evidence="17">
    <location>
        <begin position="42"/>
        <end position="105"/>
    </location>
</feature>
<dbReference type="PANTHER" id="PTHR24099">
    <property type="entry name" value="E3 UBIQUITIN-PROTEIN LIGASE TRIM36-RELATED"/>
    <property type="match status" value="1"/>
</dbReference>
<name>A0A556U5H0_BAGYA</name>
<keyword evidence="5" id="KW-0963">Cytoplasm</keyword>
<feature type="domain" description="Fibronectin type-III" evidence="19">
    <location>
        <begin position="1794"/>
        <end position="1890"/>
    </location>
</feature>
<feature type="region of interest" description="Disordered" evidence="17">
    <location>
        <begin position="942"/>
        <end position="979"/>
    </location>
</feature>
<dbReference type="Gene3D" id="2.60.40.10">
    <property type="entry name" value="Immunoglobulins"/>
    <property type="match status" value="1"/>
</dbReference>
<dbReference type="FunFam" id="3.30.460.10:FF:000022">
    <property type="entry name" value="poly(A) RNA polymerase GLD2 isoform X1"/>
    <property type="match status" value="1"/>
</dbReference>
<dbReference type="InterPro" id="IPR050617">
    <property type="entry name" value="E3_ligase_FN3/SPRY"/>
</dbReference>
<evidence type="ECO:0000256" key="1">
    <source>
        <dbReference type="ARBA" id="ARBA00001936"/>
    </source>
</evidence>
<evidence type="ECO:0000256" key="12">
    <source>
        <dbReference type="ARBA" id="ARBA00023054"/>
    </source>
</evidence>
<dbReference type="PRINTS" id="PR01407">
    <property type="entry name" value="BUTYPHLNCDUF"/>
</dbReference>
<dbReference type="FunFam" id="1.10.1410.10:FF:000007">
    <property type="entry name" value="poly(A) RNA polymerase GLD2 isoform X1"/>
    <property type="match status" value="1"/>
</dbReference>
<feature type="region of interest" description="Disordered" evidence="17">
    <location>
        <begin position="1081"/>
        <end position="1146"/>
    </location>
</feature>
<comment type="cofactor">
    <cofactor evidence="1">
        <name>Mn(2+)</name>
        <dbReference type="ChEBI" id="CHEBI:29035"/>
    </cofactor>
</comment>
<dbReference type="Pfam" id="PF00622">
    <property type="entry name" value="SPRY"/>
    <property type="match status" value="1"/>
</dbReference>
<dbReference type="Pfam" id="PF03828">
    <property type="entry name" value="PAP_assoc"/>
    <property type="match status" value="1"/>
</dbReference>
<evidence type="ECO:0000256" key="7">
    <source>
        <dbReference type="ARBA" id="ARBA00022679"/>
    </source>
</evidence>
<keyword evidence="8" id="KW-0479">Metal-binding</keyword>
<keyword evidence="6" id="KW-0507">mRNA processing</keyword>
<keyword evidence="9" id="KW-0547">Nucleotide-binding</keyword>
<comment type="subcellular location">
    <subcellularLocation>
        <location evidence="3">Cytoplasm</location>
    </subcellularLocation>
</comment>
<dbReference type="EMBL" id="VCAZ01000050">
    <property type="protein sequence ID" value="TSM85992.1"/>
    <property type="molecule type" value="Genomic_DNA"/>
</dbReference>
<dbReference type="PROSITE" id="PS50853">
    <property type="entry name" value="FN3"/>
    <property type="match status" value="1"/>
</dbReference>
<dbReference type="PANTHER" id="PTHR24099:SF7">
    <property type="entry name" value="CARDIOMYOPATHY-ASSOCIATED PROTEIN 5"/>
    <property type="match status" value="1"/>
</dbReference>
<dbReference type="Gene3D" id="1.10.1410.10">
    <property type="match status" value="1"/>
</dbReference>
<evidence type="ECO:0000259" key="18">
    <source>
        <dbReference type="PROSITE" id="PS50188"/>
    </source>
</evidence>
<feature type="compositionally biased region" description="Low complexity" evidence="17">
    <location>
        <begin position="1255"/>
        <end position="1269"/>
    </location>
</feature>
<dbReference type="InterPro" id="IPR003961">
    <property type="entry name" value="FN3_dom"/>
</dbReference>